<accession>A0A926IL83</accession>
<keyword evidence="4" id="KW-1185">Reference proteome</keyword>
<organism evidence="3 4">
    <name type="scientific">Jilunia laotingensis</name>
    <dbReference type="NCBI Taxonomy" id="2763675"/>
    <lineage>
        <taxon>Bacteria</taxon>
        <taxon>Pseudomonadati</taxon>
        <taxon>Bacteroidota</taxon>
        <taxon>Bacteroidia</taxon>
        <taxon>Bacteroidales</taxon>
        <taxon>Bacteroidaceae</taxon>
        <taxon>Jilunia</taxon>
    </lineage>
</organism>
<feature type="domain" description="DUF7226" evidence="2">
    <location>
        <begin position="21"/>
        <end position="142"/>
    </location>
</feature>
<evidence type="ECO:0000259" key="2">
    <source>
        <dbReference type="Pfam" id="PF23871"/>
    </source>
</evidence>
<gene>
    <name evidence="3" type="ORF">H8744_15945</name>
</gene>
<dbReference type="EMBL" id="JACRTF010000001">
    <property type="protein sequence ID" value="MBC8594702.1"/>
    <property type="molecule type" value="Genomic_DNA"/>
</dbReference>
<dbReference type="PANTHER" id="PTHR39639:SF1">
    <property type="entry name" value="DUF262 DOMAIN-CONTAINING PROTEIN"/>
    <property type="match status" value="1"/>
</dbReference>
<reference evidence="3" key="1">
    <citation type="submission" date="2020-08" db="EMBL/GenBank/DDBJ databases">
        <title>Genome public.</title>
        <authorList>
            <person name="Liu C."/>
            <person name="Sun Q."/>
        </authorList>
    </citation>
    <scope>NUCLEOTIDE SEQUENCE</scope>
    <source>
        <strain evidence="3">N12</strain>
    </source>
</reference>
<dbReference type="InterPro" id="IPR055650">
    <property type="entry name" value="DUF7226"/>
</dbReference>
<dbReference type="PANTHER" id="PTHR39639">
    <property type="entry name" value="CHROMOSOME 16, WHOLE GENOME SHOTGUN SEQUENCE"/>
    <property type="match status" value="1"/>
</dbReference>
<sequence>MRFPIQQVPQANDLANVILTIEAISNGYESDIQIGDYVGFSDRQGRYYRLAGELLGLLITEKKKNKSILTPLGIELIELDKEHRKIKIKTIIEQNPFFTLILEFIKSKTGTSRVSIVNYIKTIVDGSESTIVRRASTVVNWLLSAELIYIDDDNEEEENLFYYNEVVDEEGISEDEKELNYSSYIIEEELDIKEIHIQVIALLRKNAQNKIIIPAFQRNKVWTKQQMSKFIESLVLNIPIPPIYVTQDQNGSFIVIDGLQRISAIVDFFQNRYTLVGMSVLKEYNGFSCEQLPSHITTRIEDRALLLYALKSTIPLPIIYDIFHRINSNGTQLTRQEVRNGIYLGKSTDLLKELAESKEFKTVIGDGISSLRMKDREAVLRYLAFALFDYNSDYQGNLDEFLGKTMRYINRASDQEIIKIKNDFIRTMKYANDFFGKNAFRLPTHISRGRVNIAIFETICVFFNKNNDNFLVNSKKNIMRNYMYLIKDKEYVSSVSSSTGSIKNVKTRFEKTFKILKS</sequence>
<protein>
    <submittedName>
        <fullName evidence="3">DUF262 domain-containing protein</fullName>
    </submittedName>
</protein>
<feature type="domain" description="GmrSD restriction endonucleases N-terminal" evidence="1">
    <location>
        <begin position="202"/>
        <end position="343"/>
    </location>
</feature>
<dbReference type="AlphaFoldDB" id="A0A926IL83"/>
<dbReference type="Proteomes" id="UP000651085">
    <property type="component" value="Unassembled WGS sequence"/>
</dbReference>
<proteinExistence type="predicted"/>
<dbReference type="Pfam" id="PF23871">
    <property type="entry name" value="DUF7226"/>
    <property type="match status" value="1"/>
</dbReference>
<evidence type="ECO:0000313" key="3">
    <source>
        <dbReference type="EMBL" id="MBC8594702.1"/>
    </source>
</evidence>
<comment type="caution">
    <text evidence="3">The sequence shown here is derived from an EMBL/GenBank/DDBJ whole genome shotgun (WGS) entry which is preliminary data.</text>
</comment>
<dbReference type="InterPro" id="IPR004919">
    <property type="entry name" value="GmrSD_N"/>
</dbReference>
<name>A0A926IL83_9BACT</name>
<evidence type="ECO:0000259" key="1">
    <source>
        <dbReference type="Pfam" id="PF03235"/>
    </source>
</evidence>
<dbReference type="RefSeq" id="WP_262435791.1">
    <property type="nucleotide sequence ID" value="NZ_JACRTF010000001.1"/>
</dbReference>
<dbReference type="Pfam" id="PF03235">
    <property type="entry name" value="GmrSD_N"/>
    <property type="match status" value="1"/>
</dbReference>
<evidence type="ECO:0000313" key="4">
    <source>
        <dbReference type="Proteomes" id="UP000651085"/>
    </source>
</evidence>